<dbReference type="RefSeq" id="WP_162655499.1">
    <property type="nucleotide sequence ID" value="NZ_JBFAUJ010000005.1"/>
</dbReference>
<dbReference type="EMBL" id="JBFAUJ010000005">
    <property type="protein sequence ID" value="MEV8460937.1"/>
    <property type="molecule type" value="Genomic_DNA"/>
</dbReference>
<organism evidence="1 2">
    <name type="scientific">Streptomyces griseosporeus</name>
    <dbReference type="NCBI Taxonomy" id="1910"/>
    <lineage>
        <taxon>Bacteria</taxon>
        <taxon>Bacillati</taxon>
        <taxon>Actinomycetota</taxon>
        <taxon>Actinomycetes</taxon>
        <taxon>Kitasatosporales</taxon>
        <taxon>Streptomycetaceae</taxon>
        <taxon>Streptomyces</taxon>
    </lineage>
</organism>
<evidence type="ECO:0000313" key="1">
    <source>
        <dbReference type="EMBL" id="MEV8460937.1"/>
    </source>
</evidence>
<gene>
    <name evidence="1" type="ORF">AB0470_15470</name>
</gene>
<sequence>MAALALAGCGGAQAPSEAAVDRVTVRADTLAALKATGAGHPHVVPVPEPAARPCTVVALLATQEAPRAQATARIAAVLTGRGWRRQGGPLRGDEGVYTRAGWRLDVGAGTWPYARLLDLVAEEQRPEGDTFTGVIAVARRDGCPAAAPG</sequence>
<proteinExistence type="predicted"/>
<evidence type="ECO:0000313" key="2">
    <source>
        <dbReference type="Proteomes" id="UP001553148"/>
    </source>
</evidence>
<protein>
    <recommendedName>
        <fullName evidence="3">Lipoprotein</fullName>
    </recommendedName>
</protein>
<name>A0ABV3KQF5_STRGS</name>
<keyword evidence="2" id="KW-1185">Reference proteome</keyword>
<comment type="caution">
    <text evidence="1">The sequence shown here is derived from an EMBL/GenBank/DDBJ whole genome shotgun (WGS) entry which is preliminary data.</text>
</comment>
<evidence type="ECO:0008006" key="3">
    <source>
        <dbReference type="Google" id="ProtNLM"/>
    </source>
</evidence>
<reference evidence="1 2" key="1">
    <citation type="submission" date="2024-06" db="EMBL/GenBank/DDBJ databases">
        <title>The Natural Products Discovery Center: Release of the First 8490 Sequenced Strains for Exploring Actinobacteria Biosynthetic Diversity.</title>
        <authorList>
            <person name="Kalkreuter E."/>
            <person name="Kautsar S.A."/>
            <person name="Yang D."/>
            <person name="Bader C.D."/>
            <person name="Teijaro C.N."/>
            <person name="Fluegel L."/>
            <person name="Davis C.M."/>
            <person name="Simpson J.R."/>
            <person name="Lauterbach L."/>
            <person name="Steele A.D."/>
            <person name="Gui C."/>
            <person name="Meng S."/>
            <person name="Li G."/>
            <person name="Viehrig K."/>
            <person name="Ye F."/>
            <person name="Su P."/>
            <person name="Kiefer A.F."/>
            <person name="Nichols A."/>
            <person name="Cepeda A.J."/>
            <person name="Yan W."/>
            <person name="Fan B."/>
            <person name="Jiang Y."/>
            <person name="Adhikari A."/>
            <person name="Zheng C.-J."/>
            <person name="Schuster L."/>
            <person name="Cowan T.M."/>
            <person name="Smanski M.J."/>
            <person name="Chevrette M.G."/>
            <person name="De Carvalho L.P.S."/>
            <person name="Shen B."/>
        </authorList>
    </citation>
    <scope>NUCLEOTIDE SEQUENCE [LARGE SCALE GENOMIC DNA]</scope>
    <source>
        <strain evidence="1 2">NPDC052360</strain>
    </source>
</reference>
<dbReference type="Proteomes" id="UP001553148">
    <property type="component" value="Unassembled WGS sequence"/>
</dbReference>
<accession>A0ABV3KQF5</accession>